<evidence type="ECO:0000256" key="11">
    <source>
        <dbReference type="ARBA" id="ARBA00048701"/>
    </source>
</evidence>
<comment type="catalytic activity">
    <reaction evidence="9">
        <text>9-hexadecanoyloxy-octadecanoate + H2O = 9-hydroxy-octadecanoate + hexadecanoate + H(+)</text>
        <dbReference type="Rhea" id="RHEA:52052"/>
        <dbReference type="ChEBI" id="CHEBI:7896"/>
        <dbReference type="ChEBI" id="CHEBI:15377"/>
        <dbReference type="ChEBI" id="CHEBI:15378"/>
        <dbReference type="ChEBI" id="CHEBI:83670"/>
        <dbReference type="ChEBI" id="CHEBI:136286"/>
    </reaction>
    <physiologicalReaction direction="left-to-right" evidence="9">
        <dbReference type="Rhea" id="RHEA:52053"/>
    </physiologicalReaction>
</comment>
<evidence type="ECO:0000313" key="18">
    <source>
        <dbReference type="EMBL" id="CAB0042157.1"/>
    </source>
</evidence>
<keyword evidence="4 17" id="KW-0812">Transmembrane</keyword>
<dbReference type="GO" id="GO:0012505">
    <property type="term" value="C:endomembrane system"/>
    <property type="evidence" value="ECO:0007669"/>
    <property type="project" value="UniProtKB-SubCell"/>
</dbReference>
<evidence type="ECO:0000256" key="17">
    <source>
        <dbReference type="SAM" id="Phobius"/>
    </source>
</evidence>
<evidence type="ECO:0000256" key="10">
    <source>
        <dbReference type="ARBA" id="ARBA00048680"/>
    </source>
</evidence>
<comment type="similarity">
    <text evidence="3">Belongs to the AIG1 family.</text>
</comment>
<accession>A0A6H5J3U8</accession>
<comment type="catalytic activity">
    <reaction evidence="1">
        <text>9-(9Z-hexadecenoyloxy)-octadecanoate + H2O = (9Z)-hexadecenoate + 9-hydroxy-octadecanoate + H(+)</text>
        <dbReference type="Rhea" id="RHEA:52068"/>
        <dbReference type="ChEBI" id="CHEBI:15377"/>
        <dbReference type="ChEBI" id="CHEBI:15378"/>
        <dbReference type="ChEBI" id="CHEBI:32372"/>
        <dbReference type="ChEBI" id="CHEBI:136286"/>
        <dbReference type="ChEBI" id="CHEBI:136309"/>
    </reaction>
    <physiologicalReaction direction="left-to-right" evidence="1">
        <dbReference type="Rhea" id="RHEA:52069"/>
    </physiologicalReaction>
</comment>
<evidence type="ECO:0000256" key="3">
    <source>
        <dbReference type="ARBA" id="ARBA00009300"/>
    </source>
</evidence>
<evidence type="ECO:0008006" key="20">
    <source>
        <dbReference type="Google" id="ProtNLM"/>
    </source>
</evidence>
<dbReference type="EMBL" id="CADCXV010001161">
    <property type="protein sequence ID" value="CAB0042157.1"/>
    <property type="molecule type" value="Genomic_DNA"/>
</dbReference>
<dbReference type="PANTHER" id="PTHR10989">
    <property type="entry name" value="ANDROGEN-INDUCED PROTEIN 1-RELATED"/>
    <property type="match status" value="1"/>
</dbReference>
<evidence type="ECO:0000256" key="8">
    <source>
        <dbReference type="ARBA" id="ARBA00047427"/>
    </source>
</evidence>
<reference evidence="18 19" key="1">
    <citation type="submission" date="2020-02" db="EMBL/GenBank/DDBJ databases">
        <authorList>
            <person name="Ferguson B K."/>
        </authorList>
    </citation>
    <scope>NUCLEOTIDE SEQUENCE [LARGE SCALE GENOMIC DNA]</scope>
</reference>
<feature type="transmembrane region" description="Helical" evidence="17">
    <location>
        <begin position="89"/>
        <end position="109"/>
    </location>
</feature>
<evidence type="ECO:0000256" key="9">
    <source>
        <dbReference type="ARBA" id="ARBA00047863"/>
    </source>
</evidence>
<evidence type="ECO:0000256" key="7">
    <source>
        <dbReference type="ARBA" id="ARBA00047368"/>
    </source>
</evidence>
<evidence type="ECO:0000256" key="14">
    <source>
        <dbReference type="ARBA" id="ARBA00049296"/>
    </source>
</evidence>
<gene>
    <name evidence="18" type="ORF">TBRA_LOCUS13789</name>
</gene>
<dbReference type="AlphaFoldDB" id="A0A6H5J3U8"/>
<dbReference type="PANTHER" id="PTHR10989:SF16">
    <property type="entry name" value="AT02829P-RELATED"/>
    <property type="match status" value="1"/>
</dbReference>
<sequence length="236" mass="27603">MAASIMTTFTHSVISGLYVFTVYYAFFVMHIPFMQERFKKFDVGQLKYLTIWNLLIQTFFSVVCLLNDLIGSNKDDEKQKPWIRRFKDFLHASIGFPLSMFVGVTFWALMAVDRELVLPKALDPYFPGWLNHLMHTLIMFTTLLEMIISSRQYPTRSQGIKALVTFMLTYLCWMHYVYYRSGVWAYPVIEVLSWPLRIVFYAILLLLVIGLYFVGEKLNGLIWGDNKKAIGAKKKK</sequence>
<dbReference type="OrthoDB" id="1898221at2759"/>
<feature type="transmembrane region" description="Helical" evidence="17">
    <location>
        <begin position="198"/>
        <end position="215"/>
    </location>
</feature>
<comment type="catalytic activity">
    <reaction evidence="10">
        <text>12-octadecanoyloxy-octadecanoate + H2O = 12-hydroxyoctadecanoate + octadecanoate + H(+)</text>
        <dbReference type="Rhea" id="RHEA:52080"/>
        <dbReference type="ChEBI" id="CHEBI:15377"/>
        <dbReference type="ChEBI" id="CHEBI:15378"/>
        <dbReference type="ChEBI" id="CHEBI:25629"/>
        <dbReference type="ChEBI" id="CHEBI:84201"/>
        <dbReference type="ChEBI" id="CHEBI:136330"/>
    </reaction>
    <physiologicalReaction direction="left-to-right" evidence="10">
        <dbReference type="Rhea" id="RHEA:52081"/>
    </physiologicalReaction>
</comment>
<comment type="catalytic activity">
    <reaction evidence="11">
        <text>12-(9Z-octadecenoyloxy)-octadecanoate + H2O = 12-hydroxyoctadecanoate + (9Z)-octadecenoate + H(+)</text>
        <dbReference type="Rhea" id="RHEA:52060"/>
        <dbReference type="ChEBI" id="CHEBI:15377"/>
        <dbReference type="ChEBI" id="CHEBI:15378"/>
        <dbReference type="ChEBI" id="CHEBI:30823"/>
        <dbReference type="ChEBI" id="CHEBI:84201"/>
        <dbReference type="ChEBI" id="CHEBI:136302"/>
    </reaction>
    <physiologicalReaction direction="left-to-right" evidence="11">
        <dbReference type="Rhea" id="RHEA:52061"/>
    </physiologicalReaction>
</comment>
<evidence type="ECO:0000256" key="2">
    <source>
        <dbReference type="ARBA" id="ARBA00004127"/>
    </source>
</evidence>
<evidence type="ECO:0000256" key="12">
    <source>
        <dbReference type="ARBA" id="ARBA00048800"/>
    </source>
</evidence>
<comment type="subcellular location">
    <subcellularLocation>
        <location evidence="2">Endomembrane system</location>
        <topology evidence="2">Multi-pass membrane protein</topology>
    </subcellularLocation>
</comment>
<evidence type="ECO:0000256" key="1">
    <source>
        <dbReference type="ARBA" id="ARBA00000923"/>
    </source>
</evidence>
<dbReference type="Pfam" id="PF04750">
    <property type="entry name" value="Far-17a_AIG1"/>
    <property type="match status" value="1"/>
</dbReference>
<dbReference type="Proteomes" id="UP000479190">
    <property type="component" value="Unassembled WGS sequence"/>
</dbReference>
<organism evidence="18 19">
    <name type="scientific">Trichogramma brassicae</name>
    <dbReference type="NCBI Taxonomy" id="86971"/>
    <lineage>
        <taxon>Eukaryota</taxon>
        <taxon>Metazoa</taxon>
        <taxon>Ecdysozoa</taxon>
        <taxon>Arthropoda</taxon>
        <taxon>Hexapoda</taxon>
        <taxon>Insecta</taxon>
        <taxon>Pterygota</taxon>
        <taxon>Neoptera</taxon>
        <taxon>Endopterygota</taxon>
        <taxon>Hymenoptera</taxon>
        <taxon>Apocrita</taxon>
        <taxon>Proctotrupomorpha</taxon>
        <taxon>Chalcidoidea</taxon>
        <taxon>Trichogrammatidae</taxon>
        <taxon>Trichogramma</taxon>
    </lineage>
</organism>
<comment type="catalytic activity">
    <reaction evidence="12">
        <text>9-(9Z-octadecenoyloxy)-octadecanoate + H2O = 9-hydroxy-octadecanoate + (9Z)-octadecenoate + H(+)</text>
        <dbReference type="Rhea" id="RHEA:52048"/>
        <dbReference type="ChEBI" id="CHEBI:15377"/>
        <dbReference type="ChEBI" id="CHEBI:15378"/>
        <dbReference type="ChEBI" id="CHEBI:30823"/>
        <dbReference type="ChEBI" id="CHEBI:136282"/>
        <dbReference type="ChEBI" id="CHEBI:136286"/>
    </reaction>
    <physiologicalReaction direction="left-to-right" evidence="12">
        <dbReference type="Rhea" id="RHEA:52049"/>
    </physiologicalReaction>
</comment>
<evidence type="ECO:0000256" key="13">
    <source>
        <dbReference type="ARBA" id="ARBA00049221"/>
    </source>
</evidence>
<keyword evidence="6 17" id="KW-0472">Membrane</keyword>
<dbReference type="InterPro" id="IPR006838">
    <property type="entry name" value="ADTRP_AIG1"/>
</dbReference>
<comment type="catalytic activity">
    <reaction evidence="13">
        <text>9-octadecanoyloxy-octadecanoate + H2O = 9-hydroxy-octadecanoate + octadecanoate + H(+)</text>
        <dbReference type="Rhea" id="RHEA:52096"/>
        <dbReference type="ChEBI" id="CHEBI:15377"/>
        <dbReference type="ChEBI" id="CHEBI:15378"/>
        <dbReference type="ChEBI" id="CHEBI:25629"/>
        <dbReference type="ChEBI" id="CHEBI:136286"/>
        <dbReference type="ChEBI" id="CHEBI:136373"/>
    </reaction>
    <physiologicalReaction direction="left-to-right" evidence="13">
        <dbReference type="Rhea" id="RHEA:52097"/>
    </physiologicalReaction>
</comment>
<comment type="catalytic activity">
    <reaction evidence="16">
        <text>12-(9Z-hexadecenoyloxy)-octadecanoate + H2O = 12-hydroxyoctadecanoate + (9Z)-hexadecenoate + H(+)</text>
        <dbReference type="Rhea" id="RHEA:52072"/>
        <dbReference type="ChEBI" id="CHEBI:15377"/>
        <dbReference type="ChEBI" id="CHEBI:15378"/>
        <dbReference type="ChEBI" id="CHEBI:32372"/>
        <dbReference type="ChEBI" id="CHEBI:84201"/>
        <dbReference type="ChEBI" id="CHEBI:136312"/>
    </reaction>
    <physiologicalReaction direction="left-to-right" evidence="16">
        <dbReference type="Rhea" id="RHEA:52073"/>
    </physiologicalReaction>
</comment>
<evidence type="ECO:0000256" key="6">
    <source>
        <dbReference type="ARBA" id="ARBA00023136"/>
    </source>
</evidence>
<keyword evidence="5 17" id="KW-1133">Transmembrane helix</keyword>
<evidence type="ECO:0000256" key="4">
    <source>
        <dbReference type="ARBA" id="ARBA00022692"/>
    </source>
</evidence>
<comment type="catalytic activity">
    <reaction evidence="8">
        <text>13-octadecanoyloxy-octadecanoate + H2O = 13-hydroxy-octadecanoate + octadecanoate + H(+)</text>
        <dbReference type="Rhea" id="RHEA:52084"/>
        <dbReference type="ChEBI" id="CHEBI:15377"/>
        <dbReference type="ChEBI" id="CHEBI:15378"/>
        <dbReference type="ChEBI" id="CHEBI:25629"/>
        <dbReference type="ChEBI" id="CHEBI:136304"/>
        <dbReference type="ChEBI" id="CHEBI:136335"/>
    </reaction>
    <physiologicalReaction direction="left-to-right" evidence="8">
        <dbReference type="Rhea" id="RHEA:52085"/>
    </physiologicalReaction>
</comment>
<feature type="transmembrane region" description="Helical" evidence="17">
    <location>
        <begin position="160"/>
        <end position="178"/>
    </location>
</feature>
<name>A0A6H5J3U8_9HYME</name>
<evidence type="ECO:0000313" key="19">
    <source>
        <dbReference type="Proteomes" id="UP000479190"/>
    </source>
</evidence>
<feature type="transmembrane region" description="Helical" evidence="17">
    <location>
        <begin position="12"/>
        <end position="31"/>
    </location>
</feature>
<comment type="catalytic activity">
    <reaction evidence="14">
        <text>13-(9Z-octadecenoyloxy)-octadecanoate + H2O = 13-hydroxy-octadecanoate + (9Z)-octadecenoate + H(+)</text>
        <dbReference type="Rhea" id="RHEA:52064"/>
        <dbReference type="ChEBI" id="CHEBI:15377"/>
        <dbReference type="ChEBI" id="CHEBI:15378"/>
        <dbReference type="ChEBI" id="CHEBI:30823"/>
        <dbReference type="ChEBI" id="CHEBI:136303"/>
        <dbReference type="ChEBI" id="CHEBI:136304"/>
    </reaction>
    <physiologicalReaction direction="left-to-right" evidence="14">
        <dbReference type="Rhea" id="RHEA:52065"/>
    </physiologicalReaction>
</comment>
<comment type="catalytic activity">
    <reaction evidence="15">
        <text>13-(9Z-hexadecenoyloxy)-octadecanoate + H2O = 13-hydroxy-octadecanoate + (9Z)-hexadecenoate + H(+)</text>
        <dbReference type="Rhea" id="RHEA:52076"/>
        <dbReference type="ChEBI" id="CHEBI:15377"/>
        <dbReference type="ChEBI" id="CHEBI:15378"/>
        <dbReference type="ChEBI" id="CHEBI:32372"/>
        <dbReference type="ChEBI" id="CHEBI:136304"/>
        <dbReference type="ChEBI" id="CHEBI:136315"/>
    </reaction>
    <physiologicalReaction direction="left-to-right" evidence="15">
        <dbReference type="Rhea" id="RHEA:52077"/>
    </physiologicalReaction>
</comment>
<comment type="catalytic activity">
    <reaction evidence="7">
        <text>12-hexadecanoyloxy-octadecanoate + H2O = 12-hydroxyoctadecanoate + hexadecanoate + H(+)</text>
        <dbReference type="Rhea" id="RHEA:52056"/>
        <dbReference type="ChEBI" id="CHEBI:7896"/>
        <dbReference type="ChEBI" id="CHEBI:15377"/>
        <dbReference type="ChEBI" id="CHEBI:15378"/>
        <dbReference type="ChEBI" id="CHEBI:83677"/>
        <dbReference type="ChEBI" id="CHEBI:84201"/>
    </reaction>
    <physiologicalReaction direction="left-to-right" evidence="7">
        <dbReference type="Rhea" id="RHEA:52057"/>
    </physiologicalReaction>
</comment>
<dbReference type="GO" id="GO:0016020">
    <property type="term" value="C:membrane"/>
    <property type="evidence" value="ECO:0007669"/>
    <property type="project" value="InterPro"/>
</dbReference>
<feature type="transmembrane region" description="Helical" evidence="17">
    <location>
        <begin position="129"/>
        <end position="148"/>
    </location>
</feature>
<feature type="transmembrane region" description="Helical" evidence="17">
    <location>
        <begin position="51"/>
        <end position="69"/>
    </location>
</feature>
<evidence type="ECO:0000256" key="5">
    <source>
        <dbReference type="ARBA" id="ARBA00022989"/>
    </source>
</evidence>
<evidence type="ECO:0000256" key="16">
    <source>
        <dbReference type="ARBA" id="ARBA00049428"/>
    </source>
</evidence>
<keyword evidence="19" id="KW-1185">Reference proteome</keyword>
<protein>
    <recommendedName>
        <fullName evidence="20">Androgen-dependent TFPI-regulating protein</fullName>
    </recommendedName>
</protein>
<proteinExistence type="inferred from homology"/>
<evidence type="ECO:0000256" key="15">
    <source>
        <dbReference type="ARBA" id="ARBA00049322"/>
    </source>
</evidence>